<keyword evidence="3" id="KW-1185">Reference proteome</keyword>
<feature type="chain" id="PRO_5041359658" evidence="1">
    <location>
        <begin position="18"/>
        <end position="163"/>
    </location>
</feature>
<evidence type="ECO:0000313" key="3">
    <source>
        <dbReference type="Proteomes" id="UP001333710"/>
    </source>
</evidence>
<feature type="signal peptide" evidence="1">
    <location>
        <begin position="1"/>
        <end position="17"/>
    </location>
</feature>
<dbReference type="Proteomes" id="UP001333710">
    <property type="component" value="Chromosome"/>
</dbReference>
<accession>A0AA48HNM9</accession>
<proteinExistence type="predicted"/>
<gene>
    <name evidence="2" type="ORF">MACH26_06800</name>
</gene>
<organism evidence="2 3">
    <name type="scientific">Planctobacterium marinum</name>
    <dbReference type="NCBI Taxonomy" id="1631968"/>
    <lineage>
        <taxon>Bacteria</taxon>
        <taxon>Pseudomonadati</taxon>
        <taxon>Pseudomonadota</taxon>
        <taxon>Gammaproteobacteria</taxon>
        <taxon>Alteromonadales</taxon>
        <taxon>Alteromonadaceae</taxon>
        <taxon>Planctobacterium</taxon>
    </lineage>
</organism>
<keyword evidence="1" id="KW-0732">Signal</keyword>
<evidence type="ECO:0000256" key="1">
    <source>
        <dbReference type="SAM" id="SignalP"/>
    </source>
</evidence>
<dbReference type="AlphaFoldDB" id="A0AA48HNM9"/>
<dbReference type="KEGG" id="pmaw:MACH26_06800"/>
<protein>
    <submittedName>
        <fullName evidence="2">Uncharacterized protein</fullName>
    </submittedName>
</protein>
<dbReference type="PROSITE" id="PS51257">
    <property type="entry name" value="PROKAR_LIPOPROTEIN"/>
    <property type="match status" value="1"/>
</dbReference>
<dbReference type="EMBL" id="AP027272">
    <property type="protein sequence ID" value="BDX05159.1"/>
    <property type="molecule type" value="Genomic_DNA"/>
</dbReference>
<name>A0AA48HNM9_9ALTE</name>
<sequence length="163" mass="18589">MKVLFFFLFTFSTAALACSVPKNGYGFALEELIDEAKTVVIVELLTTTKKRLGYEHTLLSVDTIKGQAQDKYVFLSRSNDHESSTFSDHNDIRFWATDREIGRSTWPCCICGPDHTFKKGYKYLYFPDLLGAVKSAEIIRNQNDRWLLFVKARLSKATSNKGN</sequence>
<dbReference type="RefSeq" id="WP_338291124.1">
    <property type="nucleotide sequence ID" value="NZ_AP027272.1"/>
</dbReference>
<evidence type="ECO:0000313" key="2">
    <source>
        <dbReference type="EMBL" id="BDX05159.1"/>
    </source>
</evidence>
<reference evidence="2" key="1">
    <citation type="submission" date="2023-01" db="EMBL/GenBank/DDBJ databases">
        <title>Complete genome sequence of Planctobacterium marinum strain Dej080120_11.</title>
        <authorList>
            <person name="Ueki S."/>
            <person name="Maruyama F."/>
        </authorList>
    </citation>
    <scope>NUCLEOTIDE SEQUENCE</scope>
    <source>
        <strain evidence="2">Dej080120_11</strain>
    </source>
</reference>